<dbReference type="EMBL" id="BMFQ01000002">
    <property type="protein sequence ID" value="GGG48277.1"/>
    <property type="molecule type" value="Genomic_DNA"/>
</dbReference>
<reference evidence="4" key="2">
    <citation type="submission" date="2020-09" db="EMBL/GenBank/DDBJ databases">
        <authorList>
            <person name="Sun Q."/>
            <person name="Zhou Y."/>
        </authorList>
    </citation>
    <scope>NUCLEOTIDE SEQUENCE</scope>
    <source>
        <strain evidence="4">CGMCC 1.12751</strain>
    </source>
</reference>
<name>A0A917GJW6_9FLAO</name>
<feature type="signal peptide" evidence="2">
    <location>
        <begin position="1"/>
        <end position="18"/>
    </location>
</feature>
<reference evidence="4" key="1">
    <citation type="journal article" date="2014" name="Int. J. Syst. Evol. Microbiol.">
        <title>Complete genome sequence of Corynebacterium casei LMG S-19264T (=DSM 44701T), isolated from a smear-ripened cheese.</title>
        <authorList>
            <consortium name="US DOE Joint Genome Institute (JGI-PGF)"/>
            <person name="Walter F."/>
            <person name="Albersmeier A."/>
            <person name="Kalinowski J."/>
            <person name="Ruckert C."/>
        </authorList>
    </citation>
    <scope>NUCLEOTIDE SEQUENCE</scope>
    <source>
        <strain evidence="4">CGMCC 1.12751</strain>
    </source>
</reference>
<comment type="caution">
    <text evidence="4">The sequence shown here is derived from an EMBL/GenBank/DDBJ whole genome shotgun (WGS) entry which is preliminary data.</text>
</comment>
<proteinExistence type="predicted"/>
<evidence type="ECO:0000313" key="4">
    <source>
        <dbReference type="EMBL" id="GGG48277.1"/>
    </source>
</evidence>
<dbReference type="Pfam" id="PF18962">
    <property type="entry name" value="Por_Secre_tail"/>
    <property type="match status" value="1"/>
</dbReference>
<evidence type="ECO:0000256" key="2">
    <source>
        <dbReference type="SAM" id="SignalP"/>
    </source>
</evidence>
<feature type="chain" id="PRO_5037645040" description="Secretion system C-terminal sorting domain-containing protein" evidence="2">
    <location>
        <begin position="19"/>
        <end position="248"/>
    </location>
</feature>
<gene>
    <name evidence="4" type="ORF">GCM10010976_19560</name>
</gene>
<accession>A0A917GJW6</accession>
<dbReference type="RefSeq" id="WP_188464287.1">
    <property type="nucleotide sequence ID" value="NZ_BMFQ01000002.1"/>
</dbReference>
<dbReference type="NCBIfam" id="TIGR04183">
    <property type="entry name" value="Por_Secre_tail"/>
    <property type="match status" value="1"/>
</dbReference>
<evidence type="ECO:0000256" key="1">
    <source>
        <dbReference type="ARBA" id="ARBA00022729"/>
    </source>
</evidence>
<dbReference type="Proteomes" id="UP000625976">
    <property type="component" value="Unassembled WGS sequence"/>
</dbReference>
<feature type="domain" description="Secretion system C-terminal sorting" evidence="3">
    <location>
        <begin position="174"/>
        <end position="246"/>
    </location>
</feature>
<keyword evidence="5" id="KW-1185">Reference proteome</keyword>
<organism evidence="4 5">
    <name type="scientific">Bizionia arctica</name>
    <dbReference type="NCBI Taxonomy" id="1495645"/>
    <lineage>
        <taxon>Bacteria</taxon>
        <taxon>Pseudomonadati</taxon>
        <taxon>Bacteroidota</taxon>
        <taxon>Flavobacteriia</taxon>
        <taxon>Flavobacteriales</taxon>
        <taxon>Flavobacteriaceae</taxon>
        <taxon>Bizionia</taxon>
    </lineage>
</organism>
<evidence type="ECO:0000259" key="3">
    <source>
        <dbReference type="Pfam" id="PF18962"/>
    </source>
</evidence>
<dbReference type="AlphaFoldDB" id="A0A917GJW6"/>
<evidence type="ECO:0000313" key="5">
    <source>
        <dbReference type="Proteomes" id="UP000625976"/>
    </source>
</evidence>
<protein>
    <recommendedName>
        <fullName evidence="3">Secretion system C-terminal sorting domain-containing protein</fullName>
    </recommendedName>
</protein>
<dbReference type="InterPro" id="IPR026444">
    <property type="entry name" value="Secre_tail"/>
</dbReference>
<keyword evidence="1 2" id="KW-0732">Signal</keyword>
<sequence length="248" mass="26448">MKKQLLLVFTLCSFYSHAQVDIIATTLNADGGNFFRIYTDNELSGTLTSIDIQATLTGSVNNTNGNDLTVYVSQTNTININGVLQAGGSTNFSANERIFWATGDSNVVPVNLTDSQTLATPIDFSANPTYNVWIGNGYADASNTGVWENITITLYGVSENSISISEVVSDAFSIFPNPVNNVISISNGTGLKINKVGITDINGRSIKTIILGNSVGKSQIDVSELNAGVYLLLIDSDKGTGVKKFIKN</sequence>